<keyword evidence="1" id="KW-0067">ATP-binding</keyword>
<reference evidence="5" key="1">
    <citation type="journal article" date="2019" name="Int. J. Syst. Evol. Microbiol.">
        <title>The Global Catalogue of Microorganisms (GCM) 10K type strain sequencing project: providing services to taxonomists for standard genome sequencing and annotation.</title>
        <authorList>
            <consortium name="The Broad Institute Genomics Platform"/>
            <consortium name="The Broad Institute Genome Sequencing Center for Infectious Disease"/>
            <person name="Wu L."/>
            <person name="Ma J."/>
        </authorList>
    </citation>
    <scope>NUCLEOTIDE SEQUENCE [LARGE SCALE GENOMIC DNA]</scope>
    <source>
        <strain evidence="5">JCM 19129</strain>
    </source>
</reference>
<dbReference type="PROSITE" id="PS51186">
    <property type="entry name" value="GNAT"/>
    <property type="match status" value="1"/>
</dbReference>
<dbReference type="Gene3D" id="3.40.50.261">
    <property type="entry name" value="Succinyl-CoA synthetase domains"/>
    <property type="match status" value="2"/>
</dbReference>
<organism evidence="4 5">
    <name type="scientific">Nesterenkonia rhizosphaerae</name>
    <dbReference type="NCBI Taxonomy" id="1348272"/>
    <lineage>
        <taxon>Bacteria</taxon>
        <taxon>Bacillati</taxon>
        <taxon>Actinomycetota</taxon>
        <taxon>Actinomycetes</taxon>
        <taxon>Micrococcales</taxon>
        <taxon>Micrococcaceae</taxon>
        <taxon>Nesterenkonia</taxon>
    </lineage>
</organism>
<accession>A0ABP9G3S6</accession>
<feature type="domain" description="ATP-grasp" evidence="2">
    <location>
        <begin position="697"/>
        <end position="900"/>
    </location>
</feature>
<dbReference type="InterPro" id="IPR032875">
    <property type="entry name" value="Succ_CoA_lig_flav_dom"/>
</dbReference>
<sequence length="915" mass="98720">MASVDPMGDSARFRGYPAHWEADVVLRDGAAAHLRPVHPEDAERLQRMHAGQSESSIYLRYFTYKSALTQKELQRFTNVDHVDRVSLVVLLDDQIIGVGGYDRIEGTREAEVSFNISDAHQGRGLGSVLLEHLAAAGRERGLEHFSAEVLPENRKMLTVFSEAGYEVQRTFEDGVVLLKFSIDPTERSREVMEAREHRAEARSVGELLAPQQVAVIGASREYGSVGYHLLQNLIESNFTGGVHSVNPEAFEVGGTAAYSSLEHIKQDIDLAIIAVPAEQLATVVTDCGRKGVKGILVVTDGISGHGESVSGAIDQRELVRMARRYGMRVIGPASVGLINTDPDISLNASLSPTLPVRGGVGLFSQSASIGVSLYAQAHRRELGLSAVISAGNRADLSGNDAMQYFEDDDATRAVGVYLESFGNPRKFSRIARRLSLSKPVVVAKSDVMGRRLPPGHEVRTSRAPQGAVDAMLDNSGVIQVGNHDSLMDVLQVLATQPLPVGLKLGILSNSPSMGRLLADAGESYGLQPTTINGELDMEGGRRDSARALTEALEALFNDDEVDSVAVCLQPTITGVHYDHARAISETARGHTKPMVMSLIGILDPHVPLNYIGNAGPVIESGALQQGVPVFSSPARSVAALAKVVRYQQWRTRGIGEPYIPVGLEGTAVARQGDELLTTWLADLEGAALKRLSQEQTQQLLGLYGVEVLSSIPFESADEAVAAAQRLGYPVAVKSTNTYLRHRLDLGGVQLNIDDEETLRRTVSDMRRTLAEYGSPGLEVQAMAPTGQGCILRAIEDPMMGPVVSFGISGDAVDLLDDWSHAVPPMTDQDVHRLIRKPKAARKLLGYQGVPAVDVSALEETVQRVAMLKDNHPQVAALQLTPMLASPDGITILHASIDIANPEQRTDSARRAISRY</sequence>
<dbReference type="Pfam" id="PF13549">
    <property type="entry name" value="ATP-grasp_5"/>
    <property type="match status" value="1"/>
</dbReference>
<dbReference type="InterPro" id="IPR016181">
    <property type="entry name" value="Acyl_CoA_acyltransferase"/>
</dbReference>
<protein>
    <submittedName>
        <fullName evidence="4">Bifunctional GNAT family N-acetyltransferase/acetate--CoA ligase family protein</fullName>
    </submittedName>
</protein>
<dbReference type="Pfam" id="PF13380">
    <property type="entry name" value="CoA_binding_2"/>
    <property type="match status" value="1"/>
</dbReference>
<dbReference type="PROSITE" id="PS50975">
    <property type="entry name" value="ATP_GRASP"/>
    <property type="match status" value="1"/>
</dbReference>
<dbReference type="Pfam" id="PF13607">
    <property type="entry name" value="Succ_CoA_lig"/>
    <property type="match status" value="1"/>
</dbReference>
<dbReference type="Gene3D" id="3.40.50.720">
    <property type="entry name" value="NAD(P)-binding Rossmann-like Domain"/>
    <property type="match status" value="1"/>
</dbReference>
<proteinExistence type="predicted"/>
<dbReference type="GO" id="GO:0016874">
    <property type="term" value="F:ligase activity"/>
    <property type="evidence" value="ECO:0007669"/>
    <property type="project" value="UniProtKB-KW"/>
</dbReference>
<dbReference type="InterPro" id="IPR036291">
    <property type="entry name" value="NAD(P)-bd_dom_sf"/>
</dbReference>
<dbReference type="Pfam" id="PF13302">
    <property type="entry name" value="Acetyltransf_3"/>
    <property type="match status" value="1"/>
</dbReference>
<evidence type="ECO:0000313" key="5">
    <source>
        <dbReference type="Proteomes" id="UP001500368"/>
    </source>
</evidence>
<evidence type="ECO:0000256" key="1">
    <source>
        <dbReference type="PROSITE-ProRule" id="PRU00409"/>
    </source>
</evidence>
<dbReference type="SUPFAM" id="SSF55729">
    <property type="entry name" value="Acyl-CoA N-acyltransferases (Nat)"/>
    <property type="match status" value="1"/>
</dbReference>
<dbReference type="InterPro" id="IPR011761">
    <property type="entry name" value="ATP-grasp"/>
</dbReference>
<dbReference type="PANTHER" id="PTHR42793:SF1">
    <property type="entry name" value="PEPTIDYL-LYSINE N-ACETYLTRANSFERASE PATZ"/>
    <property type="match status" value="1"/>
</dbReference>
<evidence type="ECO:0000259" key="2">
    <source>
        <dbReference type="PROSITE" id="PS50975"/>
    </source>
</evidence>
<evidence type="ECO:0000259" key="3">
    <source>
        <dbReference type="PROSITE" id="PS51186"/>
    </source>
</evidence>
<comment type="caution">
    <text evidence="4">The sequence shown here is derived from an EMBL/GenBank/DDBJ whole genome shotgun (WGS) entry which is preliminary data.</text>
</comment>
<keyword evidence="4" id="KW-0436">Ligase</keyword>
<dbReference type="SMART" id="SM00881">
    <property type="entry name" value="CoA_binding"/>
    <property type="match status" value="1"/>
</dbReference>
<keyword evidence="1" id="KW-0547">Nucleotide-binding</keyword>
<feature type="domain" description="N-acetyltransferase" evidence="3">
    <location>
        <begin position="32"/>
        <end position="183"/>
    </location>
</feature>
<dbReference type="Gene3D" id="3.30.1490.20">
    <property type="entry name" value="ATP-grasp fold, A domain"/>
    <property type="match status" value="1"/>
</dbReference>
<evidence type="ECO:0000313" key="4">
    <source>
        <dbReference type="EMBL" id="GAA4927267.1"/>
    </source>
</evidence>
<dbReference type="EMBL" id="BAABLW010000007">
    <property type="protein sequence ID" value="GAA4927267.1"/>
    <property type="molecule type" value="Genomic_DNA"/>
</dbReference>
<dbReference type="InterPro" id="IPR016102">
    <property type="entry name" value="Succinyl-CoA_synth-like"/>
</dbReference>
<dbReference type="SUPFAM" id="SSF56059">
    <property type="entry name" value="Glutathione synthetase ATP-binding domain-like"/>
    <property type="match status" value="1"/>
</dbReference>
<gene>
    <name evidence="4" type="ORF">GCM10025790_26700</name>
</gene>
<dbReference type="PANTHER" id="PTHR42793">
    <property type="entry name" value="COA BINDING DOMAIN CONTAINING PROTEIN"/>
    <property type="match status" value="1"/>
</dbReference>
<keyword evidence="5" id="KW-1185">Reference proteome</keyword>
<dbReference type="Proteomes" id="UP001500368">
    <property type="component" value="Unassembled WGS sequence"/>
</dbReference>
<dbReference type="InterPro" id="IPR003781">
    <property type="entry name" value="CoA-bd"/>
</dbReference>
<dbReference type="Gene3D" id="3.30.470.20">
    <property type="entry name" value="ATP-grasp fold, B domain"/>
    <property type="match status" value="1"/>
</dbReference>
<name>A0ABP9G3S6_9MICC</name>
<dbReference type="SUPFAM" id="SSF51735">
    <property type="entry name" value="NAD(P)-binding Rossmann-fold domains"/>
    <property type="match status" value="1"/>
</dbReference>
<dbReference type="CDD" id="cd04301">
    <property type="entry name" value="NAT_SF"/>
    <property type="match status" value="1"/>
</dbReference>
<dbReference type="InterPro" id="IPR013815">
    <property type="entry name" value="ATP_grasp_subdomain_1"/>
</dbReference>
<dbReference type="Gene3D" id="3.40.630.30">
    <property type="match status" value="1"/>
</dbReference>
<dbReference type="SUPFAM" id="SSF52210">
    <property type="entry name" value="Succinyl-CoA synthetase domains"/>
    <property type="match status" value="2"/>
</dbReference>
<dbReference type="InterPro" id="IPR000182">
    <property type="entry name" value="GNAT_dom"/>
</dbReference>